<reference evidence="1 2" key="1">
    <citation type="journal article" date="2020" name="ISME J.">
        <title>Uncovering the hidden diversity of litter-decomposition mechanisms in mushroom-forming fungi.</title>
        <authorList>
            <person name="Floudas D."/>
            <person name="Bentzer J."/>
            <person name="Ahren D."/>
            <person name="Johansson T."/>
            <person name="Persson P."/>
            <person name="Tunlid A."/>
        </authorList>
    </citation>
    <scope>NUCLEOTIDE SEQUENCE [LARGE SCALE GENOMIC DNA]</scope>
    <source>
        <strain evidence="1 2">CBS 175.51</strain>
    </source>
</reference>
<organism evidence="1 2">
    <name type="scientific">Ephemerocybe angulata</name>
    <dbReference type="NCBI Taxonomy" id="980116"/>
    <lineage>
        <taxon>Eukaryota</taxon>
        <taxon>Fungi</taxon>
        <taxon>Dikarya</taxon>
        <taxon>Basidiomycota</taxon>
        <taxon>Agaricomycotina</taxon>
        <taxon>Agaricomycetes</taxon>
        <taxon>Agaricomycetidae</taxon>
        <taxon>Agaricales</taxon>
        <taxon>Agaricineae</taxon>
        <taxon>Psathyrellaceae</taxon>
        <taxon>Ephemerocybe</taxon>
    </lineage>
</organism>
<accession>A0A8H5BBT0</accession>
<evidence type="ECO:0000313" key="1">
    <source>
        <dbReference type="EMBL" id="KAF5320327.1"/>
    </source>
</evidence>
<name>A0A8H5BBT0_9AGAR</name>
<protein>
    <submittedName>
        <fullName evidence="1">Uncharacterized protein</fullName>
    </submittedName>
</protein>
<comment type="caution">
    <text evidence="1">The sequence shown here is derived from an EMBL/GenBank/DDBJ whole genome shotgun (WGS) entry which is preliminary data.</text>
</comment>
<dbReference type="EMBL" id="JAACJK010000170">
    <property type="protein sequence ID" value="KAF5320327.1"/>
    <property type="molecule type" value="Genomic_DNA"/>
</dbReference>
<gene>
    <name evidence="1" type="ORF">D9611_011359</name>
</gene>
<dbReference type="Proteomes" id="UP000541558">
    <property type="component" value="Unassembled WGS sequence"/>
</dbReference>
<dbReference type="AlphaFoldDB" id="A0A8H5BBT0"/>
<dbReference type="OrthoDB" id="3145912at2759"/>
<keyword evidence="2" id="KW-1185">Reference proteome</keyword>
<evidence type="ECO:0000313" key="2">
    <source>
        <dbReference type="Proteomes" id="UP000541558"/>
    </source>
</evidence>
<proteinExistence type="predicted"/>
<sequence length="338" mass="39089">MEKAPNELATFRFTDLPDDLTRSVFEASAEDKDDPNWACARVSKTVQSWVEPVLYRHIVLNTGSDIINFRRTLTSRPTSKPPHFFSDNVKSLYITGSSYHQATYEIMSACPNVSHLEFHLHLAEDKNNDLRVGRHKVWDAMRPTRLNIPALMFLPSRRHFNFIPDEKFDSTRNPMFSAITHLDLYWDRSITTWSWETISLLQGLTHLCFSMAPARLDTISCASQNLRTALPYFPTSLTVCVFTIPFTQFFDNARELIENNSTRLDHRVVAAVDVYYYNKEIEKGEEGLWVKREAIWRYAGGLARKDEEKAFWERAEKVVHSRKAALGIEYAMGQLTII</sequence>